<feature type="compositionally biased region" description="Basic and acidic residues" evidence="1">
    <location>
        <begin position="46"/>
        <end position="64"/>
    </location>
</feature>
<dbReference type="Proteomes" id="UP001470230">
    <property type="component" value="Unassembled WGS sequence"/>
</dbReference>
<proteinExistence type="predicted"/>
<feature type="region of interest" description="Disordered" evidence="1">
    <location>
        <begin position="39"/>
        <end position="79"/>
    </location>
</feature>
<gene>
    <name evidence="2" type="ORF">M9Y10_026692</name>
</gene>
<organism evidence="2 3">
    <name type="scientific">Tritrichomonas musculus</name>
    <dbReference type="NCBI Taxonomy" id="1915356"/>
    <lineage>
        <taxon>Eukaryota</taxon>
        <taxon>Metamonada</taxon>
        <taxon>Parabasalia</taxon>
        <taxon>Tritrichomonadida</taxon>
        <taxon>Tritrichomonadidae</taxon>
        <taxon>Tritrichomonas</taxon>
    </lineage>
</organism>
<protein>
    <submittedName>
        <fullName evidence="2">Uncharacterized protein</fullName>
    </submittedName>
</protein>
<evidence type="ECO:0000256" key="1">
    <source>
        <dbReference type="SAM" id="MobiDB-lite"/>
    </source>
</evidence>
<evidence type="ECO:0000313" key="2">
    <source>
        <dbReference type="EMBL" id="KAK8841745.1"/>
    </source>
</evidence>
<accession>A0ABR2H8M9</accession>
<dbReference type="EMBL" id="JAPFFF010000040">
    <property type="protein sequence ID" value="KAK8841745.1"/>
    <property type="molecule type" value="Genomic_DNA"/>
</dbReference>
<keyword evidence="3" id="KW-1185">Reference proteome</keyword>
<sequence length="92" mass="10601">MLGEMAHDHECNDIPFYEEISFIDLCPLNFKEPDFNIEGSWSEDSQSIHDESQKAPRSVQEKSKNASQLAQEESQDSHPESCCLIFYINITF</sequence>
<evidence type="ECO:0000313" key="3">
    <source>
        <dbReference type="Proteomes" id="UP001470230"/>
    </source>
</evidence>
<name>A0ABR2H8M9_9EUKA</name>
<comment type="caution">
    <text evidence="2">The sequence shown here is derived from an EMBL/GenBank/DDBJ whole genome shotgun (WGS) entry which is preliminary data.</text>
</comment>
<reference evidence="2 3" key="1">
    <citation type="submission" date="2024-04" db="EMBL/GenBank/DDBJ databases">
        <title>Tritrichomonas musculus Genome.</title>
        <authorList>
            <person name="Alves-Ferreira E."/>
            <person name="Grigg M."/>
            <person name="Lorenzi H."/>
            <person name="Galac M."/>
        </authorList>
    </citation>
    <scope>NUCLEOTIDE SEQUENCE [LARGE SCALE GENOMIC DNA]</scope>
    <source>
        <strain evidence="2 3">EAF2021</strain>
    </source>
</reference>